<dbReference type="PROSITE" id="PS50294">
    <property type="entry name" value="WD_REPEATS_REGION"/>
    <property type="match status" value="1"/>
</dbReference>
<dbReference type="STRING" id="1537102.L0B1S9"/>
<evidence type="ECO:0000313" key="4">
    <source>
        <dbReference type="EMBL" id="AFZ81206.1"/>
    </source>
</evidence>
<name>L0B1S9_THEEQ</name>
<accession>L0B1S9</accession>
<keyword evidence="1 3" id="KW-0853">WD repeat</keyword>
<reference evidence="4 5" key="1">
    <citation type="journal article" date="2012" name="BMC Genomics">
        <title>Comparative genomic analysis and phylogenetic position of Theileria equi.</title>
        <authorList>
            <person name="Kappmeyer L.S."/>
            <person name="Thiagarajan M."/>
            <person name="Herndon D.R."/>
            <person name="Ramsay J.D."/>
            <person name="Caler E."/>
            <person name="Djikeng A."/>
            <person name="Gillespie J.J."/>
            <person name="Lau A.O."/>
            <person name="Roalson E.H."/>
            <person name="Silva J.C."/>
            <person name="Silva M.G."/>
            <person name="Suarez C.E."/>
            <person name="Ueti M.W."/>
            <person name="Nene V.M."/>
            <person name="Mealey R.H."/>
            <person name="Knowles D.P."/>
            <person name="Brayton K.A."/>
        </authorList>
    </citation>
    <scope>NUCLEOTIDE SEQUENCE [LARGE SCALE GENOMIC DNA]</scope>
    <source>
        <strain evidence="4 5">WA</strain>
    </source>
</reference>
<dbReference type="PANTHER" id="PTHR16017:SF0">
    <property type="entry name" value="WD REPEAT-CONTAINING PROTEIN 70"/>
    <property type="match status" value="1"/>
</dbReference>
<keyword evidence="5" id="KW-1185">Reference proteome</keyword>
<dbReference type="GO" id="GO:0035861">
    <property type="term" value="C:site of double-strand break"/>
    <property type="evidence" value="ECO:0007669"/>
    <property type="project" value="TreeGrafter"/>
</dbReference>
<dbReference type="GO" id="GO:0061733">
    <property type="term" value="F:protein-lysine-acetyltransferase activity"/>
    <property type="evidence" value="ECO:0007669"/>
    <property type="project" value="UniProtKB-EC"/>
</dbReference>
<dbReference type="EMBL" id="CP001670">
    <property type="protein sequence ID" value="AFZ81206.1"/>
    <property type="molecule type" value="Genomic_DNA"/>
</dbReference>
<dbReference type="PROSITE" id="PS50082">
    <property type="entry name" value="WD_REPEATS_2"/>
    <property type="match status" value="1"/>
</dbReference>
<dbReference type="SUPFAM" id="SSF50978">
    <property type="entry name" value="WD40 repeat-like"/>
    <property type="match status" value="1"/>
</dbReference>
<gene>
    <name evidence="4" type="ORF">BEWA_006150</name>
</gene>
<dbReference type="VEuPathDB" id="PiroplasmaDB:BEWA_006150"/>
<evidence type="ECO:0000313" key="5">
    <source>
        <dbReference type="Proteomes" id="UP000031512"/>
    </source>
</evidence>
<dbReference type="EC" id="2.3.1.48" evidence="4"/>
<dbReference type="GeneID" id="15806345"/>
<organism evidence="4 5">
    <name type="scientific">Theileria equi strain WA</name>
    <dbReference type="NCBI Taxonomy" id="1537102"/>
    <lineage>
        <taxon>Eukaryota</taxon>
        <taxon>Sar</taxon>
        <taxon>Alveolata</taxon>
        <taxon>Apicomplexa</taxon>
        <taxon>Aconoidasida</taxon>
        <taxon>Piroplasmida</taxon>
        <taxon>Theileriidae</taxon>
        <taxon>Theileria</taxon>
    </lineage>
</organism>
<dbReference type="PANTHER" id="PTHR16017">
    <property type="entry name" value="GASTRULATION DEFECTIVE PROTEIN 1-RELATED"/>
    <property type="match status" value="1"/>
</dbReference>
<dbReference type="KEGG" id="beq:BEWA_006150"/>
<sequence length="532" mass="57826">MTSSLGNNKDMGENGLSSFEILVSGEELILDDEVGITPLKATTLASNIAGSCIFSGSSDGALRCIDFSRWESGGFGPLWSKTLEQSVASVAVSNDDSVIAVASGNMLHFYTDGGDFVVNSTKGDMYLVDARKTKGHTSAVTCVSGDPYLSNIFASGSLDGTVRLFDLESGREGVSLSVNSKQIYLPKTNKGGRIPIHSICYAQSAGKSQIIGGTDKGGLFTWDCRTSQCTSTLDAHASLISCILASDDAKLVTRSYDSVKLWDIRSMKRSVEEITVEGDNTNQSIALSPDNKHLAVTEVLPINPKNLREGFKGGVQIFNVGDFTRVENKRLKSPPGPIAWAHDTGQLFSICLDGKIWARCGSNVCGAMYASRAKATVTKRNQYSSVTNVSAKLESYAIDDLPDDLVECDDGILRRKRTRKVFDKTGSNRGQTEDPLKLGQTPISYEDEDIVAKLRTMQSESDNIDKSAEKSGIQKIPYNADKFMAMYKKTQPNLILDFAKPETVEENMLLGVRKCPRCGIKICQCGYMDMKK</sequence>
<dbReference type="AlphaFoldDB" id="L0B1S9"/>
<dbReference type="InterPro" id="IPR015943">
    <property type="entry name" value="WD40/YVTN_repeat-like_dom_sf"/>
</dbReference>
<dbReference type="eggNOG" id="KOG0772">
    <property type="taxonomic scope" value="Eukaryota"/>
</dbReference>
<dbReference type="InterPro" id="IPR051858">
    <property type="entry name" value="WD_repeat_GAD-1"/>
</dbReference>
<keyword evidence="4" id="KW-0808">Transferase</keyword>
<protein>
    <submittedName>
        <fullName evidence="4">WD domain, G-beta repeat domain-containing protein</fullName>
        <ecNumber evidence="4">2.3.1.48</ecNumber>
    </submittedName>
</protein>
<keyword evidence="2" id="KW-0677">Repeat</keyword>
<dbReference type="GO" id="GO:0005634">
    <property type="term" value="C:nucleus"/>
    <property type="evidence" value="ECO:0007669"/>
    <property type="project" value="TreeGrafter"/>
</dbReference>
<dbReference type="Proteomes" id="UP000031512">
    <property type="component" value="Chromosome 3"/>
</dbReference>
<dbReference type="RefSeq" id="XP_004830872.1">
    <property type="nucleotide sequence ID" value="XM_004830815.1"/>
</dbReference>
<evidence type="ECO:0000256" key="2">
    <source>
        <dbReference type="ARBA" id="ARBA00022737"/>
    </source>
</evidence>
<evidence type="ECO:0000256" key="1">
    <source>
        <dbReference type="ARBA" id="ARBA00022574"/>
    </source>
</evidence>
<dbReference type="InterPro" id="IPR001680">
    <property type="entry name" value="WD40_rpt"/>
</dbReference>
<dbReference type="OrthoDB" id="10264376at2759"/>
<feature type="repeat" description="WD" evidence="3">
    <location>
        <begin position="133"/>
        <end position="175"/>
    </location>
</feature>
<dbReference type="InterPro" id="IPR036322">
    <property type="entry name" value="WD40_repeat_dom_sf"/>
</dbReference>
<dbReference type="Pfam" id="PF00400">
    <property type="entry name" value="WD40"/>
    <property type="match status" value="2"/>
</dbReference>
<evidence type="ECO:0000256" key="3">
    <source>
        <dbReference type="PROSITE-ProRule" id="PRU00221"/>
    </source>
</evidence>
<keyword evidence="4" id="KW-0012">Acyltransferase</keyword>
<dbReference type="Gene3D" id="2.130.10.10">
    <property type="entry name" value="YVTN repeat-like/Quinoprotein amine dehydrogenase"/>
    <property type="match status" value="2"/>
</dbReference>
<dbReference type="SMART" id="SM00320">
    <property type="entry name" value="WD40"/>
    <property type="match status" value="4"/>
</dbReference>
<proteinExistence type="predicted"/>